<dbReference type="EMBL" id="OBDY01000005">
    <property type="protein sequence ID" value="SNY37590.1"/>
    <property type="molecule type" value="Genomic_DNA"/>
</dbReference>
<proteinExistence type="predicted"/>
<evidence type="ECO:0000256" key="1">
    <source>
        <dbReference type="PROSITE-ProRule" id="PRU00339"/>
    </source>
</evidence>
<evidence type="ECO:0000256" key="2">
    <source>
        <dbReference type="SAM" id="Phobius"/>
    </source>
</evidence>
<organism evidence="3 4">
    <name type="scientific">Paractinoplanes atraurantiacus</name>
    <dbReference type="NCBI Taxonomy" id="1036182"/>
    <lineage>
        <taxon>Bacteria</taxon>
        <taxon>Bacillati</taxon>
        <taxon>Actinomycetota</taxon>
        <taxon>Actinomycetes</taxon>
        <taxon>Micromonosporales</taxon>
        <taxon>Micromonosporaceae</taxon>
        <taxon>Paractinoplanes</taxon>
    </lineage>
</organism>
<feature type="repeat" description="TPR" evidence="1">
    <location>
        <begin position="319"/>
        <end position="352"/>
    </location>
</feature>
<protein>
    <submittedName>
        <fullName evidence="3">Tetratricopeptide repeat-containing protein</fullName>
    </submittedName>
</protein>
<name>A0A285HPA3_9ACTN</name>
<dbReference type="AlphaFoldDB" id="A0A285HPA3"/>
<sequence>MAENRRGRREGALDAAQPTHRRDFAARLRALREECGRPTYRELSKLAHTSYNSLSEAASGRRLPTWPTTRGYVTACLHHTGRAADVERLLPRWRRAWEDADILERAERLEAPAAVPPDAAAPTSRPRPLLRPLVALLSVVVLMATMAAAGVSERGPAPMNGLYNILVAPFEGVPGLQQTVLRDLRDWAAADSGIGVREVAARPPAPGLGGLAAAHGADVVLSGRAGDDGMVVDLLLTERVFAETPEFAGHHELRLTEPADLVRGNIVAGRRLADDAVRYVKAVVAFVRGLGHYALDDFPRAEQEFRAADRELGTAPHAEMILLMLGNTQGRQGRYAEAATTFRRALKVAPGHARATIGLAESLRAESGCRRAPLLREALGLYRAALPAGDTTLLRMKTHLGLGLTYQCLGDTRADGEFATVLRLHEDGRLSAEAGRQSLRLAAEARAGQALPAPLTAVATRSTTGPFAVRPHELTEAARAYEEALALLDRIDVDRPALRERKLVFLRNLREVYEATGATTETRTVDERIRQTETAR</sequence>
<keyword evidence="4" id="KW-1185">Reference proteome</keyword>
<accession>A0A285HPA3</accession>
<feature type="transmembrane region" description="Helical" evidence="2">
    <location>
        <begin position="133"/>
        <end position="151"/>
    </location>
</feature>
<dbReference type="PROSITE" id="PS50005">
    <property type="entry name" value="TPR"/>
    <property type="match status" value="1"/>
</dbReference>
<reference evidence="3 4" key="1">
    <citation type="submission" date="2017-09" db="EMBL/GenBank/DDBJ databases">
        <authorList>
            <person name="Ehlers B."/>
            <person name="Leendertz F.H."/>
        </authorList>
    </citation>
    <scope>NUCLEOTIDE SEQUENCE [LARGE SCALE GENOMIC DNA]</scope>
    <source>
        <strain evidence="3 4">CGMCC 4.6857</strain>
    </source>
</reference>
<dbReference type="SUPFAM" id="SSF48452">
    <property type="entry name" value="TPR-like"/>
    <property type="match status" value="1"/>
</dbReference>
<dbReference type="InterPro" id="IPR011990">
    <property type="entry name" value="TPR-like_helical_dom_sf"/>
</dbReference>
<dbReference type="OrthoDB" id="166850at2"/>
<evidence type="ECO:0000313" key="3">
    <source>
        <dbReference type="EMBL" id="SNY37590.1"/>
    </source>
</evidence>
<dbReference type="Gene3D" id="1.25.40.10">
    <property type="entry name" value="Tetratricopeptide repeat domain"/>
    <property type="match status" value="1"/>
</dbReference>
<dbReference type="RefSeq" id="WP_143234615.1">
    <property type="nucleotide sequence ID" value="NZ_OBDY01000005.1"/>
</dbReference>
<keyword evidence="2" id="KW-0472">Membrane</keyword>
<dbReference type="InterPro" id="IPR019734">
    <property type="entry name" value="TPR_rpt"/>
</dbReference>
<evidence type="ECO:0000313" key="4">
    <source>
        <dbReference type="Proteomes" id="UP000219612"/>
    </source>
</evidence>
<dbReference type="Proteomes" id="UP000219612">
    <property type="component" value="Unassembled WGS sequence"/>
</dbReference>
<keyword evidence="1" id="KW-0802">TPR repeat</keyword>
<gene>
    <name evidence="3" type="ORF">SAMN05421748_105118</name>
</gene>
<keyword evidence="2" id="KW-1133">Transmembrane helix</keyword>
<keyword evidence="2" id="KW-0812">Transmembrane</keyword>